<feature type="binding site" evidence="15">
    <location>
        <position position="417"/>
    </location>
    <ligand>
        <name>Zn(2+)</name>
        <dbReference type="ChEBI" id="CHEBI:29105"/>
        <note>catalytic</note>
    </ligand>
</feature>
<dbReference type="EC" id="3.4.24.-" evidence="15"/>
<dbReference type="Gene3D" id="1.20.58.760">
    <property type="entry name" value="Peptidase M41"/>
    <property type="match status" value="1"/>
</dbReference>
<dbReference type="Gene3D" id="1.10.8.60">
    <property type="match status" value="1"/>
</dbReference>
<dbReference type="Pfam" id="PF06480">
    <property type="entry name" value="FtsH_ext"/>
    <property type="match status" value="1"/>
</dbReference>
<comment type="cofactor">
    <cofactor evidence="15">
        <name>Zn(2+)</name>
        <dbReference type="ChEBI" id="CHEBI:29105"/>
    </cofactor>
    <text evidence="15">Binds 1 zinc ion per subunit.</text>
</comment>
<dbReference type="EMBL" id="MGFR01000001">
    <property type="protein sequence ID" value="OGM10377.1"/>
    <property type="molecule type" value="Genomic_DNA"/>
</dbReference>
<comment type="subcellular location">
    <subcellularLocation>
        <location evidence="15">Cell membrane</location>
        <topology evidence="15">Multi-pass membrane protein</topology>
        <orientation evidence="15">Cytoplasmic side</orientation>
    </subcellularLocation>
    <subcellularLocation>
        <location evidence="1">Membrane</location>
    </subcellularLocation>
</comment>
<dbReference type="InterPro" id="IPR027417">
    <property type="entry name" value="P-loop_NTPase"/>
</dbReference>
<organism evidence="18 19">
    <name type="scientific">Candidatus Woesebacteria bacterium RBG_13_46_13</name>
    <dbReference type="NCBI Taxonomy" id="1802479"/>
    <lineage>
        <taxon>Bacteria</taxon>
        <taxon>Candidatus Woeseibacteriota</taxon>
    </lineage>
</organism>
<dbReference type="FunFam" id="3.40.50.300:FF:000001">
    <property type="entry name" value="ATP-dependent zinc metalloprotease FtsH"/>
    <property type="match status" value="1"/>
</dbReference>
<keyword evidence="10 15" id="KW-0067">ATP-binding</keyword>
<keyword evidence="7 15" id="KW-0547">Nucleotide-binding</keyword>
<comment type="subunit">
    <text evidence="15">Homohexamer.</text>
</comment>
<evidence type="ECO:0000256" key="14">
    <source>
        <dbReference type="ARBA" id="ARBA00061570"/>
    </source>
</evidence>
<dbReference type="HAMAP" id="MF_01458">
    <property type="entry name" value="FtsH"/>
    <property type="match status" value="1"/>
</dbReference>
<dbReference type="InterPro" id="IPR011546">
    <property type="entry name" value="Pept_M41_FtsH_extracell"/>
</dbReference>
<dbReference type="Pfam" id="PF00004">
    <property type="entry name" value="AAA"/>
    <property type="match status" value="1"/>
</dbReference>
<feature type="binding site" evidence="15">
    <location>
        <position position="493"/>
    </location>
    <ligand>
        <name>Zn(2+)</name>
        <dbReference type="ChEBI" id="CHEBI:29105"/>
        <note>catalytic</note>
    </ligand>
</feature>
<feature type="domain" description="AAA+ ATPase" evidence="17">
    <location>
        <begin position="188"/>
        <end position="327"/>
    </location>
</feature>
<dbReference type="GO" id="GO:0005886">
    <property type="term" value="C:plasma membrane"/>
    <property type="evidence" value="ECO:0007669"/>
    <property type="project" value="UniProtKB-SubCell"/>
</dbReference>
<feature type="active site" evidence="15">
    <location>
        <position position="418"/>
    </location>
</feature>
<keyword evidence="9 15" id="KW-0862">Zinc</keyword>
<dbReference type="GO" id="GO:0030163">
    <property type="term" value="P:protein catabolic process"/>
    <property type="evidence" value="ECO:0007669"/>
    <property type="project" value="UniProtKB-UniRule"/>
</dbReference>
<gene>
    <name evidence="15" type="primary">ftsH</name>
    <name evidence="18" type="ORF">A2Y68_01495</name>
</gene>
<dbReference type="FunFam" id="1.20.58.760:FF:000001">
    <property type="entry name" value="ATP-dependent zinc metalloprotease FtsH"/>
    <property type="match status" value="1"/>
</dbReference>
<dbReference type="GO" id="GO:0051301">
    <property type="term" value="P:cell division"/>
    <property type="evidence" value="ECO:0007669"/>
    <property type="project" value="UniProtKB-KW"/>
</dbReference>
<dbReference type="GO" id="GO:0008270">
    <property type="term" value="F:zinc ion binding"/>
    <property type="evidence" value="ECO:0007669"/>
    <property type="project" value="UniProtKB-UniRule"/>
</dbReference>
<evidence type="ECO:0000313" key="19">
    <source>
        <dbReference type="Proteomes" id="UP000176778"/>
    </source>
</evidence>
<dbReference type="InterPro" id="IPR003593">
    <property type="entry name" value="AAA+_ATPase"/>
</dbReference>
<dbReference type="Gene3D" id="3.40.50.300">
    <property type="entry name" value="P-loop containing nucleotide triphosphate hydrolases"/>
    <property type="match status" value="1"/>
</dbReference>
<comment type="caution">
    <text evidence="15">Lacks conserved residue(s) required for the propagation of feature annotation.</text>
</comment>
<evidence type="ECO:0000256" key="9">
    <source>
        <dbReference type="ARBA" id="ARBA00022833"/>
    </source>
</evidence>
<evidence type="ECO:0000256" key="4">
    <source>
        <dbReference type="ARBA" id="ARBA00022670"/>
    </source>
</evidence>
<dbReference type="PROSITE" id="PS00674">
    <property type="entry name" value="AAA"/>
    <property type="match status" value="1"/>
</dbReference>
<evidence type="ECO:0000256" key="10">
    <source>
        <dbReference type="ARBA" id="ARBA00022840"/>
    </source>
</evidence>
<accession>A0A1F7X5T0</accession>
<dbReference type="GO" id="GO:0004176">
    <property type="term" value="F:ATP-dependent peptidase activity"/>
    <property type="evidence" value="ECO:0007669"/>
    <property type="project" value="InterPro"/>
</dbReference>
<evidence type="ECO:0000256" key="5">
    <source>
        <dbReference type="ARBA" id="ARBA00022692"/>
    </source>
</evidence>
<dbReference type="NCBIfam" id="TIGR01241">
    <property type="entry name" value="FtsH_fam"/>
    <property type="match status" value="1"/>
</dbReference>
<comment type="caution">
    <text evidence="18">The sequence shown here is derived from an EMBL/GenBank/DDBJ whole genome shotgun (WGS) entry which is preliminary data.</text>
</comment>
<keyword evidence="11 15" id="KW-1133">Transmembrane helix</keyword>
<evidence type="ECO:0000256" key="1">
    <source>
        <dbReference type="ARBA" id="ARBA00004370"/>
    </source>
</evidence>
<evidence type="ECO:0000313" key="18">
    <source>
        <dbReference type="EMBL" id="OGM10377.1"/>
    </source>
</evidence>
<feature type="transmembrane region" description="Helical" evidence="15">
    <location>
        <begin position="6"/>
        <end position="24"/>
    </location>
</feature>
<dbReference type="InterPro" id="IPR003959">
    <property type="entry name" value="ATPase_AAA_core"/>
</dbReference>
<dbReference type="GO" id="GO:0005524">
    <property type="term" value="F:ATP binding"/>
    <property type="evidence" value="ECO:0007669"/>
    <property type="project" value="UniProtKB-UniRule"/>
</dbReference>
<evidence type="ECO:0000256" key="13">
    <source>
        <dbReference type="ARBA" id="ARBA00023136"/>
    </source>
</evidence>
<protein>
    <recommendedName>
        <fullName evidence="15">ATP-dependent zinc metalloprotease FtsH</fullName>
        <ecNumber evidence="15">3.4.24.-</ecNumber>
    </recommendedName>
</protein>
<dbReference type="Pfam" id="PF01434">
    <property type="entry name" value="Peptidase_M41"/>
    <property type="match status" value="1"/>
</dbReference>
<keyword evidence="13 15" id="KW-0472">Membrane</keyword>
<dbReference type="GO" id="GO:0006508">
    <property type="term" value="P:proteolysis"/>
    <property type="evidence" value="ECO:0007669"/>
    <property type="project" value="UniProtKB-KW"/>
</dbReference>
<dbReference type="Proteomes" id="UP000176778">
    <property type="component" value="Unassembled WGS sequence"/>
</dbReference>
<sequence length="601" mass="65787">MNLWTIIFGFFILIFIAPFLLSLFDTQSGKGKVELSQALVDIKDGKVEKVVVENDNLLLSYKDGSTKLTSKEPNETFTDLLEKSGIAPTSVNYNITDQTITKAIGSVLGIVLPILLMAAFFFFIIRAQNRGAQDIFSFGKSRAKLFAKGKQPVSFADVAGVDEAKKELEEVVDFLKNPGKYRKIGARTPKGALLFGPAGVGKTLLARAVAGEADVPFFSMAGSEFMEMLVGVGASRVRDLFAQAKASAPAIIFIDEIDAIGRQRGRGFIGGHDEREQTLNQILVEMDGFTPNDNVIVIAATNRGDLLDPALLRPGRFDRRVVLDMPDKEGRLAILKIHARGKKFIRGISWGKVADRTVGFSGADLENMLNEAAILAAREDKNFIETKDVEEAATKVKLGPAKKKLQSEEDRKITAYHEAGHAVVSHVLPKTDPVERISIVARGMSLGHTLIPAASDRSHETKSRLLDQITAILGGRAAEEIIFNEMTSGASNDIQKATQVARAMVIDFGMSNLGPINLGPQIEMGEFGAPDWYEPAQISPAMQEKVDVEVKKLVDSCYKAALAIIKKNKKRLDKLVSRLLTKETIDREEFERIVGKKSSEK</sequence>
<dbReference type="AlphaFoldDB" id="A0A1F7X5T0"/>
<dbReference type="InterPro" id="IPR041569">
    <property type="entry name" value="AAA_lid_3"/>
</dbReference>
<keyword evidence="18" id="KW-0131">Cell cycle</keyword>
<keyword evidence="3 15" id="KW-1003">Cell membrane</keyword>
<dbReference type="CDD" id="cd19501">
    <property type="entry name" value="RecA-like_FtsH"/>
    <property type="match status" value="1"/>
</dbReference>
<feature type="transmembrane region" description="Helical" evidence="15">
    <location>
        <begin position="103"/>
        <end position="125"/>
    </location>
</feature>
<proteinExistence type="inferred from homology"/>
<comment type="similarity">
    <text evidence="2 15">In the C-terminal section; belongs to the peptidase M41 family.</text>
</comment>
<dbReference type="PANTHER" id="PTHR23076">
    <property type="entry name" value="METALLOPROTEASE M41 FTSH"/>
    <property type="match status" value="1"/>
</dbReference>
<dbReference type="InterPro" id="IPR005936">
    <property type="entry name" value="FtsH"/>
</dbReference>
<evidence type="ECO:0000256" key="11">
    <source>
        <dbReference type="ARBA" id="ARBA00022989"/>
    </source>
</evidence>
<dbReference type="STRING" id="1802479.A2Y68_01495"/>
<comment type="similarity">
    <text evidence="16">Belongs to the AAA ATPase family.</text>
</comment>
<dbReference type="GO" id="GO:0004222">
    <property type="term" value="F:metalloendopeptidase activity"/>
    <property type="evidence" value="ECO:0007669"/>
    <property type="project" value="InterPro"/>
</dbReference>
<dbReference type="SMART" id="SM00382">
    <property type="entry name" value="AAA"/>
    <property type="match status" value="1"/>
</dbReference>
<dbReference type="GO" id="GO:0016887">
    <property type="term" value="F:ATP hydrolysis activity"/>
    <property type="evidence" value="ECO:0007669"/>
    <property type="project" value="UniProtKB-UniRule"/>
</dbReference>
<name>A0A1F7X5T0_9BACT</name>
<keyword evidence="8 15" id="KW-0378">Hydrolase</keyword>
<comment type="similarity">
    <text evidence="14 15">In the central section; belongs to the AAA ATPase family.</text>
</comment>
<evidence type="ECO:0000256" key="7">
    <source>
        <dbReference type="ARBA" id="ARBA00022741"/>
    </source>
</evidence>
<evidence type="ECO:0000256" key="8">
    <source>
        <dbReference type="ARBA" id="ARBA00022801"/>
    </source>
</evidence>
<reference evidence="18 19" key="1">
    <citation type="journal article" date="2016" name="Nat. Commun.">
        <title>Thousands of microbial genomes shed light on interconnected biogeochemical processes in an aquifer system.</title>
        <authorList>
            <person name="Anantharaman K."/>
            <person name="Brown C.T."/>
            <person name="Hug L.A."/>
            <person name="Sharon I."/>
            <person name="Castelle C.J."/>
            <person name="Probst A.J."/>
            <person name="Thomas B.C."/>
            <person name="Singh A."/>
            <person name="Wilkins M.J."/>
            <person name="Karaoz U."/>
            <person name="Brodie E.L."/>
            <person name="Williams K.H."/>
            <person name="Hubbard S.S."/>
            <person name="Banfield J.F."/>
        </authorList>
    </citation>
    <scope>NUCLEOTIDE SEQUENCE [LARGE SCALE GENOMIC DNA]</scope>
</reference>
<keyword evidence="4 15" id="KW-0645">Protease</keyword>
<keyword evidence="5 15" id="KW-0812">Transmembrane</keyword>
<keyword evidence="18" id="KW-0132">Cell division</keyword>
<dbReference type="FunFam" id="1.10.8.60:FF:000001">
    <property type="entry name" value="ATP-dependent zinc metalloprotease FtsH"/>
    <property type="match status" value="1"/>
</dbReference>
<dbReference type="InterPro" id="IPR000642">
    <property type="entry name" value="Peptidase_M41"/>
</dbReference>
<dbReference type="SUPFAM" id="SSF52540">
    <property type="entry name" value="P-loop containing nucleoside triphosphate hydrolases"/>
    <property type="match status" value="1"/>
</dbReference>
<dbReference type="InterPro" id="IPR037219">
    <property type="entry name" value="Peptidase_M41-like"/>
</dbReference>
<evidence type="ECO:0000256" key="16">
    <source>
        <dbReference type="RuleBase" id="RU003651"/>
    </source>
</evidence>
<dbReference type="InterPro" id="IPR003960">
    <property type="entry name" value="ATPase_AAA_CS"/>
</dbReference>
<dbReference type="PANTHER" id="PTHR23076:SF97">
    <property type="entry name" value="ATP-DEPENDENT ZINC METALLOPROTEASE YME1L1"/>
    <property type="match status" value="1"/>
</dbReference>
<evidence type="ECO:0000256" key="3">
    <source>
        <dbReference type="ARBA" id="ARBA00022475"/>
    </source>
</evidence>
<keyword evidence="6 15" id="KW-0479">Metal-binding</keyword>
<feature type="binding site" evidence="15">
    <location>
        <position position="421"/>
    </location>
    <ligand>
        <name>Zn(2+)</name>
        <dbReference type="ChEBI" id="CHEBI:29105"/>
        <note>catalytic</note>
    </ligand>
</feature>
<evidence type="ECO:0000256" key="15">
    <source>
        <dbReference type="HAMAP-Rule" id="MF_01458"/>
    </source>
</evidence>
<keyword evidence="12 15" id="KW-0482">Metalloprotease</keyword>
<dbReference type="SUPFAM" id="SSF140990">
    <property type="entry name" value="FtsH protease domain-like"/>
    <property type="match status" value="1"/>
</dbReference>
<evidence type="ECO:0000256" key="12">
    <source>
        <dbReference type="ARBA" id="ARBA00023049"/>
    </source>
</evidence>
<comment type="function">
    <text evidence="15">Acts as a processive, ATP-dependent zinc metallopeptidase for both cytoplasmic and membrane proteins. Plays a role in the quality control of integral membrane proteins.</text>
</comment>
<evidence type="ECO:0000256" key="6">
    <source>
        <dbReference type="ARBA" id="ARBA00022723"/>
    </source>
</evidence>
<dbReference type="Pfam" id="PF17862">
    <property type="entry name" value="AAA_lid_3"/>
    <property type="match status" value="1"/>
</dbReference>
<evidence type="ECO:0000256" key="2">
    <source>
        <dbReference type="ARBA" id="ARBA00010044"/>
    </source>
</evidence>
<evidence type="ECO:0000259" key="17">
    <source>
        <dbReference type="SMART" id="SM00382"/>
    </source>
</evidence>